<proteinExistence type="predicted"/>
<protein>
    <submittedName>
        <fullName evidence="1">Uncharacterized protein</fullName>
    </submittedName>
</protein>
<accession>A0A2V1GTH3</accession>
<dbReference type="RefSeq" id="WP_116687642.1">
    <property type="nucleotide sequence ID" value="NZ_CAWNYD010000005.1"/>
</dbReference>
<dbReference type="AlphaFoldDB" id="A0A2V1GTH3"/>
<organism evidence="1 2">
    <name type="scientific">Pelagibaculum spongiae</name>
    <dbReference type="NCBI Taxonomy" id="2080658"/>
    <lineage>
        <taxon>Bacteria</taxon>
        <taxon>Pseudomonadati</taxon>
        <taxon>Pseudomonadota</taxon>
        <taxon>Gammaproteobacteria</taxon>
        <taxon>Oceanospirillales</taxon>
        <taxon>Pelagibaculum</taxon>
    </lineage>
</organism>
<reference evidence="1 2" key="1">
    <citation type="submission" date="2018-04" db="EMBL/GenBank/DDBJ databases">
        <title>Thalassorhabdus spongiae gen. nov., sp. nov., isolated from a marine sponge in South-West Iceland.</title>
        <authorList>
            <person name="Knobloch S."/>
            <person name="Daussin A."/>
            <person name="Johannsson R."/>
            <person name="Marteinsson V.T."/>
        </authorList>
    </citation>
    <scope>NUCLEOTIDE SEQUENCE [LARGE SCALE GENOMIC DNA]</scope>
    <source>
        <strain evidence="1 2">Hp12</strain>
    </source>
</reference>
<keyword evidence="2" id="KW-1185">Reference proteome</keyword>
<dbReference type="EMBL" id="QDDL01000005">
    <property type="protein sequence ID" value="PVZ68314.1"/>
    <property type="molecule type" value="Genomic_DNA"/>
</dbReference>
<sequence length="369" mass="40551">MYKKLSTVIVVTVIAMGLTSCKKENTTEESSNTTILLSSGQQASAVISQYTLPDNLDSDVYEPYFRPYSHNGIVYFPNDNINSLLAFNAVPDSNLPEPIFIVSQINDVRITGSVAANNSQFFVENAGISVFNNPITSGGQLTSAFKLGGGDFSECSNQLRFSDDISVSENHLVVANTNRVLIWNLPIIANNQPADIVLGQNSFTSCVANDDNQDGVADAKPTARTLDNTEAVWTDGKRLIIQDNNNNRVLIWNSFPNQNFQPADVVLGQASFTTNTENDTNQDGQPDQNIDNRVLSFGYSQFNANSEQICVPDNNNDRVLIWNNFPKNNFTPADVVLEASNPSSCAFVDDSLIVGDYGNERFLIFKDQK</sequence>
<dbReference type="PROSITE" id="PS51257">
    <property type="entry name" value="PROKAR_LIPOPROTEIN"/>
    <property type="match status" value="1"/>
</dbReference>
<evidence type="ECO:0000313" key="2">
    <source>
        <dbReference type="Proteomes" id="UP000244906"/>
    </source>
</evidence>
<name>A0A2V1GTH3_9GAMM</name>
<dbReference type="Proteomes" id="UP000244906">
    <property type="component" value="Unassembled WGS sequence"/>
</dbReference>
<evidence type="ECO:0000313" key="1">
    <source>
        <dbReference type="EMBL" id="PVZ68314.1"/>
    </source>
</evidence>
<comment type="caution">
    <text evidence="1">The sequence shown here is derived from an EMBL/GenBank/DDBJ whole genome shotgun (WGS) entry which is preliminary data.</text>
</comment>
<dbReference type="OrthoDB" id="9811352at2"/>
<gene>
    <name evidence="1" type="ORF">DC094_13590</name>
</gene>